<protein>
    <submittedName>
        <fullName evidence="1">Uncharacterized protein</fullName>
    </submittedName>
</protein>
<accession>A0A2G6KA50</accession>
<name>A0A2G6KA50_9BACT</name>
<dbReference type="EMBL" id="PDSK01000112">
    <property type="protein sequence ID" value="PIE32547.1"/>
    <property type="molecule type" value="Genomic_DNA"/>
</dbReference>
<dbReference type="Proteomes" id="UP000230821">
    <property type="component" value="Unassembled WGS sequence"/>
</dbReference>
<proteinExistence type="predicted"/>
<dbReference type="AlphaFoldDB" id="A0A2G6KA50"/>
<sequence length="271" mass="30351">MLPLGTLPMLAINRSEFPKVAIGKMRFNCIAMKVQFKIYPFYLILFFVGGIGCSHSSDSGTRILRTGTTTAGRNFSVIEETDPERINILIEDEDAVSLTPVGQGIVVHPETIQVFEYPGETSLVHIDWDGDSSSSQDYRHQRNYYLVFQAGNAHTLLIRGNNTLSFSNEMTPETGIGAYQMAYEGGTLTIIEHEQRFDQTDVCYAEEKFLTREFEVTGSLVQLHFCEEEYRTATLALSTNCEGLDEALQNAPWALADLPDNIRAQKCTALR</sequence>
<reference evidence="1 2" key="1">
    <citation type="submission" date="2017-10" db="EMBL/GenBank/DDBJ databases">
        <title>Novel microbial diversity and functional potential in the marine mammal oral microbiome.</title>
        <authorList>
            <person name="Dudek N.K."/>
            <person name="Sun C.L."/>
            <person name="Burstein D."/>
            <person name="Kantor R.S."/>
            <person name="Aliaga Goltsman D.S."/>
            <person name="Bik E.M."/>
            <person name="Thomas B.C."/>
            <person name="Banfield J.F."/>
            <person name="Relman D.A."/>
        </authorList>
    </citation>
    <scope>NUCLEOTIDE SEQUENCE [LARGE SCALE GENOMIC DNA]</scope>
    <source>
        <strain evidence="1">DOLJORAL78_47_16</strain>
    </source>
</reference>
<evidence type="ECO:0000313" key="2">
    <source>
        <dbReference type="Proteomes" id="UP000230821"/>
    </source>
</evidence>
<comment type="caution">
    <text evidence="1">The sequence shown here is derived from an EMBL/GenBank/DDBJ whole genome shotgun (WGS) entry which is preliminary data.</text>
</comment>
<organism evidence="1 2">
    <name type="scientific">candidate division KSB3 bacterium</name>
    <dbReference type="NCBI Taxonomy" id="2044937"/>
    <lineage>
        <taxon>Bacteria</taxon>
        <taxon>candidate division KSB3</taxon>
    </lineage>
</organism>
<evidence type="ECO:0000313" key="1">
    <source>
        <dbReference type="EMBL" id="PIE32547.1"/>
    </source>
</evidence>
<gene>
    <name evidence="1" type="ORF">CSA56_15200</name>
</gene>